<sequence>MFDSHVVSCFTLKGNKYGMTGDADCCLRNSKLGNGHFFSCRNDNNGRSKYVQGCAADADNDTGKWRRGHAYLGIVGGSRADTFGFRFE</sequence>
<name>A0A2C5ZT07_9HYPO</name>
<evidence type="ECO:0000313" key="2">
    <source>
        <dbReference type="Proteomes" id="UP000224854"/>
    </source>
</evidence>
<dbReference type="EMBL" id="NJEU01000052">
    <property type="protein sequence ID" value="PHH82564.1"/>
    <property type="molecule type" value="Genomic_DNA"/>
</dbReference>
<proteinExistence type="predicted"/>
<protein>
    <submittedName>
        <fullName evidence="1">Uncharacterized protein</fullName>
    </submittedName>
</protein>
<dbReference type="Proteomes" id="UP000224854">
    <property type="component" value="Unassembled WGS sequence"/>
</dbReference>
<reference evidence="1 2" key="1">
    <citation type="submission" date="2017-06" db="EMBL/GenBank/DDBJ databases">
        <title>Ant-infecting Ophiocordyceps genomes reveal a high diversity of potential behavioral manipulation genes and a possible major role for enterotoxins.</title>
        <authorList>
            <person name="De Bekker C."/>
            <person name="Evans H.C."/>
            <person name="Brachmann A."/>
            <person name="Hughes D.P."/>
        </authorList>
    </citation>
    <scope>NUCLEOTIDE SEQUENCE [LARGE SCALE GENOMIC DNA]</scope>
    <source>
        <strain evidence="1 2">1348a</strain>
    </source>
</reference>
<gene>
    <name evidence="1" type="ORF">CDD82_5584</name>
</gene>
<accession>A0A2C5ZT07</accession>
<dbReference type="AlphaFoldDB" id="A0A2C5ZT07"/>
<evidence type="ECO:0000313" key="1">
    <source>
        <dbReference type="EMBL" id="PHH82564.1"/>
    </source>
</evidence>
<keyword evidence="2" id="KW-1185">Reference proteome</keyword>
<organism evidence="1 2">
    <name type="scientific">Ophiocordyceps australis</name>
    <dbReference type="NCBI Taxonomy" id="1399860"/>
    <lineage>
        <taxon>Eukaryota</taxon>
        <taxon>Fungi</taxon>
        <taxon>Dikarya</taxon>
        <taxon>Ascomycota</taxon>
        <taxon>Pezizomycotina</taxon>
        <taxon>Sordariomycetes</taxon>
        <taxon>Hypocreomycetidae</taxon>
        <taxon>Hypocreales</taxon>
        <taxon>Ophiocordycipitaceae</taxon>
        <taxon>Ophiocordyceps</taxon>
    </lineage>
</organism>
<comment type="caution">
    <text evidence="1">The sequence shown here is derived from an EMBL/GenBank/DDBJ whole genome shotgun (WGS) entry which is preliminary data.</text>
</comment>